<feature type="chain" id="PRO_5038821039" description="Secreted protein" evidence="1">
    <location>
        <begin position="29"/>
        <end position="168"/>
    </location>
</feature>
<keyword evidence="1" id="KW-0732">Signal</keyword>
<dbReference type="InterPro" id="IPR006311">
    <property type="entry name" value="TAT_signal"/>
</dbReference>
<evidence type="ECO:0000313" key="3">
    <source>
        <dbReference type="Proteomes" id="UP000620224"/>
    </source>
</evidence>
<gene>
    <name evidence="2" type="ORF">GCM10010503_35460</name>
</gene>
<evidence type="ECO:0000313" key="2">
    <source>
        <dbReference type="EMBL" id="GGW55331.1"/>
    </source>
</evidence>
<dbReference type="PROSITE" id="PS51318">
    <property type="entry name" value="TAT"/>
    <property type="match status" value="1"/>
</dbReference>
<keyword evidence="3" id="KW-1185">Reference proteome</keyword>
<dbReference type="EMBL" id="BMUE01000007">
    <property type="protein sequence ID" value="GGW55331.1"/>
    <property type="molecule type" value="Genomic_DNA"/>
</dbReference>
<comment type="caution">
    <text evidence="2">The sequence shown here is derived from an EMBL/GenBank/DDBJ whole genome shotgun (WGS) entry which is preliminary data.</text>
</comment>
<protein>
    <recommendedName>
        <fullName evidence="4">Secreted protein</fullName>
    </recommendedName>
</protein>
<dbReference type="Proteomes" id="UP000620224">
    <property type="component" value="Unassembled WGS sequence"/>
</dbReference>
<feature type="signal peptide" evidence="1">
    <location>
        <begin position="1"/>
        <end position="28"/>
    </location>
</feature>
<organism evidence="2 3">
    <name type="scientific">Streptomyces lucensis JCM 4490</name>
    <dbReference type="NCBI Taxonomy" id="1306176"/>
    <lineage>
        <taxon>Bacteria</taxon>
        <taxon>Bacillati</taxon>
        <taxon>Actinomycetota</taxon>
        <taxon>Actinomycetes</taxon>
        <taxon>Kitasatosporales</taxon>
        <taxon>Streptomycetaceae</taxon>
        <taxon>Streptomyces</taxon>
    </lineage>
</organism>
<dbReference type="AlphaFoldDB" id="A0A918MT43"/>
<evidence type="ECO:0008006" key="4">
    <source>
        <dbReference type="Google" id="ProtNLM"/>
    </source>
</evidence>
<sequence length="168" mass="17657">MNVRTRATVVLSTAALGVGLALGAPATAAPAPADAVTTAAANVPTTDTATGLAAEAVPGASVAPSSGACTRLWTQRSYGYADVCKTWYHQSGYPGRYHGTLSGTVHHYHAPSNRQVVVQASLDGRKFLLGATYGNKPFSNKYRYTRKALMRLCLHRPGGGVSYCGGWW</sequence>
<evidence type="ECO:0000256" key="1">
    <source>
        <dbReference type="SAM" id="SignalP"/>
    </source>
</evidence>
<reference evidence="2" key="2">
    <citation type="submission" date="2020-09" db="EMBL/GenBank/DDBJ databases">
        <authorList>
            <person name="Sun Q."/>
            <person name="Ohkuma M."/>
        </authorList>
    </citation>
    <scope>NUCLEOTIDE SEQUENCE</scope>
    <source>
        <strain evidence="2">JCM 4490</strain>
    </source>
</reference>
<accession>A0A918MT43</accession>
<proteinExistence type="predicted"/>
<name>A0A918MT43_9ACTN</name>
<reference evidence="2" key="1">
    <citation type="journal article" date="2014" name="Int. J. Syst. Evol. Microbiol.">
        <title>Complete genome sequence of Corynebacterium casei LMG S-19264T (=DSM 44701T), isolated from a smear-ripened cheese.</title>
        <authorList>
            <consortium name="US DOE Joint Genome Institute (JGI-PGF)"/>
            <person name="Walter F."/>
            <person name="Albersmeier A."/>
            <person name="Kalinowski J."/>
            <person name="Ruckert C."/>
        </authorList>
    </citation>
    <scope>NUCLEOTIDE SEQUENCE</scope>
    <source>
        <strain evidence="2">JCM 4490</strain>
    </source>
</reference>
<dbReference type="RefSeq" id="WP_190016320.1">
    <property type="nucleotide sequence ID" value="NZ_BMUE01000007.1"/>
</dbReference>